<gene>
    <name evidence="2" type="ORF">A3E15_00265</name>
</gene>
<dbReference type="EMBL" id="MGGX01000004">
    <property type="protein sequence ID" value="OGM56478.1"/>
    <property type="molecule type" value="Genomic_DNA"/>
</dbReference>
<evidence type="ECO:0000313" key="2">
    <source>
        <dbReference type="EMBL" id="OGM56478.1"/>
    </source>
</evidence>
<dbReference type="Proteomes" id="UP000177794">
    <property type="component" value="Unassembled WGS sequence"/>
</dbReference>
<dbReference type="STRING" id="1802511.A3E15_00265"/>
<dbReference type="SUPFAM" id="SSF69593">
    <property type="entry name" value="Glycerol-3-phosphate (1)-acyltransferase"/>
    <property type="match status" value="1"/>
</dbReference>
<evidence type="ECO:0000259" key="1">
    <source>
        <dbReference type="SMART" id="SM00563"/>
    </source>
</evidence>
<dbReference type="GO" id="GO:0016746">
    <property type="term" value="F:acyltransferase activity"/>
    <property type="evidence" value="ECO:0007669"/>
    <property type="project" value="InterPro"/>
</dbReference>
<accession>A0A1F8AZ24</accession>
<sequence length="294" mass="32906">MPREIDNGNFLRGFEIIASLGYQLKSQGINNLDVLRETPDHPAVIYFNHSAIDDPVLVVSFLQRFVPERLDNVVIPVSHHHAQFKNYALYSVLTGLGRNQAGFQMPEVVQSYRRRGENPIDPRISRTLDDKFARLINSVMPSGPLIIIFPEGHRSEGASLMPAESGVGAVARVMKKLKDKGQIGGGFFIPLSIVFDNFKSGKIHYRPIRGGGVTIRIGEPITLESLLSESSQRGEGKEADKISHYLMERLTEILPESMHGFYHKSLLAHTYAGRFEQRSGEKGKVIVFDKLPEK</sequence>
<protein>
    <recommendedName>
        <fullName evidence="1">Phospholipid/glycerol acyltransferase domain-containing protein</fullName>
    </recommendedName>
</protein>
<dbReference type="SMART" id="SM00563">
    <property type="entry name" value="PlsC"/>
    <property type="match status" value="1"/>
</dbReference>
<organism evidence="2 3">
    <name type="scientific">Candidatus Woesebacteria bacterium RIFCSPHIGHO2_12_FULL_42_9</name>
    <dbReference type="NCBI Taxonomy" id="1802511"/>
    <lineage>
        <taxon>Bacteria</taxon>
        <taxon>Candidatus Woeseibacteriota</taxon>
    </lineage>
</organism>
<name>A0A1F8AZ24_9BACT</name>
<proteinExistence type="predicted"/>
<dbReference type="AlphaFoldDB" id="A0A1F8AZ24"/>
<dbReference type="InterPro" id="IPR002123">
    <property type="entry name" value="Plipid/glycerol_acylTrfase"/>
</dbReference>
<reference evidence="2 3" key="1">
    <citation type="journal article" date="2016" name="Nat. Commun.">
        <title>Thousands of microbial genomes shed light on interconnected biogeochemical processes in an aquifer system.</title>
        <authorList>
            <person name="Anantharaman K."/>
            <person name="Brown C.T."/>
            <person name="Hug L.A."/>
            <person name="Sharon I."/>
            <person name="Castelle C.J."/>
            <person name="Probst A.J."/>
            <person name="Thomas B.C."/>
            <person name="Singh A."/>
            <person name="Wilkins M.J."/>
            <person name="Karaoz U."/>
            <person name="Brodie E.L."/>
            <person name="Williams K.H."/>
            <person name="Hubbard S.S."/>
            <person name="Banfield J.F."/>
        </authorList>
    </citation>
    <scope>NUCLEOTIDE SEQUENCE [LARGE SCALE GENOMIC DNA]</scope>
</reference>
<evidence type="ECO:0000313" key="3">
    <source>
        <dbReference type="Proteomes" id="UP000177794"/>
    </source>
</evidence>
<feature type="domain" description="Phospholipid/glycerol acyltransferase" evidence="1">
    <location>
        <begin position="43"/>
        <end position="196"/>
    </location>
</feature>
<comment type="caution">
    <text evidence="2">The sequence shown here is derived from an EMBL/GenBank/DDBJ whole genome shotgun (WGS) entry which is preliminary data.</text>
</comment>